<reference evidence="1" key="1">
    <citation type="submission" date="2021-04" db="EMBL/GenBank/DDBJ databases">
        <title>Genome based classification of Actinospica acidithermotolerans sp. nov., an actinobacterium isolated from an Indonesian hot spring.</title>
        <authorList>
            <person name="Kusuma A.B."/>
            <person name="Putra K.E."/>
            <person name="Nafisah S."/>
            <person name="Loh J."/>
            <person name="Nouioui I."/>
            <person name="Goodfellow M."/>
        </authorList>
    </citation>
    <scope>NUCLEOTIDE SEQUENCE</scope>
    <source>
        <strain evidence="1">DSM 45618</strain>
    </source>
</reference>
<accession>A0A8J7WQJ6</accession>
<protein>
    <submittedName>
        <fullName evidence="1">Uncharacterized protein</fullName>
    </submittedName>
</protein>
<proteinExistence type="predicted"/>
<keyword evidence="2" id="KW-1185">Reference proteome</keyword>
<dbReference type="RefSeq" id="WP_211468478.1">
    <property type="nucleotide sequence ID" value="NZ_JAGSXH010000042.1"/>
</dbReference>
<gene>
    <name evidence="1" type="ORF">KGA66_13800</name>
</gene>
<name>A0A8J7WQJ6_9ACTN</name>
<evidence type="ECO:0000313" key="2">
    <source>
        <dbReference type="Proteomes" id="UP000677913"/>
    </source>
</evidence>
<sequence length="49" mass="4873">MSSSIRTITASILFVIGFAGVSNAISTVESGSAASVSSAVVRPADLTWG</sequence>
<organism evidence="1 2">
    <name type="scientific">Actinocrinis puniceicyclus</name>
    <dbReference type="NCBI Taxonomy" id="977794"/>
    <lineage>
        <taxon>Bacteria</taxon>
        <taxon>Bacillati</taxon>
        <taxon>Actinomycetota</taxon>
        <taxon>Actinomycetes</taxon>
        <taxon>Catenulisporales</taxon>
        <taxon>Actinospicaceae</taxon>
        <taxon>Actinocrinis</taxon>
    </lineage>
</organism>
<dbReference type="AlphaFoldDB" id="A0A8J7WQJ6"/>
<evidence type="ECO:0000313" key="1">
    <source>
        <dbReference type="EMBL" id="MBS2964127.1"/>
    </source>
</evidence>
<comment type="caution">
    <text evidence="1">The sequence shown here is derived from an EMBL/GenBank/DDBJ whole genome shotgun (WGS) entry which is preliminary data.</text>
</comment>
<dbReference type="EMBL" id="JAGSXH010000042">
    <property type="protein sequence ID" value="MBS2964127.1"/>
    <property type="molecule type" value="Genomic_DNA"/>
</dbReference>
<dbReference type="Proteomes" id="UP000677913">
    <property type="component" value="Unassembled WGS sequence"/>
</dbReference>